<reference evidence="1" key="1">
    <citation type="submission" date="2020-07" db="EMBL/GenBank/DDBJ databases">
        <title>Genome sequence and genetic diversity analysis of an under-domesticated orphan crop, white fonio (Digitaria exilis).</title>
        <authorList>
            <person name="Bennetzen J.L."/>
            <person name="Chen S."/>
            <person name="Ma X."/>
            <person name="Wang X."/>
            <person name="Yssel A.E.J."/>
            <person name="Chaluvadi S.R."/>
            <person name="Johnson M."/>
            <person name="Gangashetty P."/>
            <person name="Hamidou F."/>
            <person name="Sanogo M.D."/>
            <person name="Zwaenepoel A."/>
            <person name="Wallace J."/>
            <person name="Van De Peer Y."/>
            <person name="Van Deynze A."/>
        </authorList>
    </citation>
    <scope>NUCLEOTIDE SEQUENCE</scope>
    <source>
        <tissue evidence="1">Leaves</tissue>
    </source>
</reference>
<proteinExistence type="predicted"/>
<keyword evidence="2" id="KW-1185">Reference proteome</keyword>
<dbReference type="AlphaFoldDB" id="A0A834ZWH5"/>
<gene>
    <name evidence="1" type="ORF">HU200_067470</name>
</gene>
<dbReference type="Proteomes" id="UP000636709">
    <property type="component" value="Unassembled WGS sequence"/>
</dbReference>
<name>A0A834ZWH5_9POAL</name>
<evidence type="ECO:0000313" key="1">
    <source>
        <dbReference type="EMBL" id="KAF8642207.1"/>
    </source>
</evidence>
<accession>A0A834ZWH5</accession>
<protein>
    <submittedName>
        <fullName evidence="1">Uncharacterized protein</fullName>
    </submittedName>
</protein>
<comment type="caution">
    <text evidence="1">The sequence shown here is derived from an EMBL/GenBank/DDBJ whole genome shotgun (WGS) entry which is preliminary data.</text>
</comment>
<dbReference type="EMBL" id="JACEFO010003293">
    <property type="protein sequence ID" value="KAF8642207.1"/>
    <property type="molecule type" value="Genomic_DNA"/>
</dbReference>
<organism evidence="1 2">
    <name type="scientific">Digitaria exilis</name>
    <dbReference type="NCBI Taxonomy" id="1010633"/>
    <lineage>
        <taxon>Eukaryota</taxon>
        <taxon>Viridiplantae</taxon>
        <taxon>Streptophyta</taxon>
        <taxon>Embryophyta</taxon>
        <taxon>Tracheophyta</taxon>
        <taxon>Spermatophyta</taxon>
        <taxon>Magnoliopsida</taxon>
        <taxon>Liliopsida</taxon>
        <taxon>Poales</taxon>
        <taxon>Poaceae</taxon>
        <taxon>PACMAD clade</taxon>
        <taxon>Panicoideae</taxon>
        <taxon>Panicodae</taxon>
        <taxon>Paniceae</taxon>
        <taxon>Anthephorinae</taxon>
        <taxon>Digitaria</taxon>
    </lineage>
</organism>
<evidence type="ECO:0000313" key="2">
    <source>
        <dbReference type="Proteomes" id="UP000636709"/>
    </source>
</evidence>
<sequence>MKKKDARRKKKILLVPSYTNVGCRSLGVCSQLVC</sequence>